<dbReference type="PANTHER" id="PTHR35333:SF3">
    <property type="entry name" value="BETA-LACTAMASE-TYPE TRANSPEPTIDASE FOLD CONTAINING PROTEIN"/>
    <property type="match status" value="1"/>
</dbReference>
<reference evidence="6 7" key="1">
    <citation type="submission" date="2021-07" db="EMBL/GenBank/DDBJ databases">
        <title>Sphingomonas sp.</title>
        <authorList>
            <person name="Feng G."/>
            <person name="Li J."/>
            <person name="Pan M."/>
        </authorList>
    </citation>
    <scope>NUCLEOTIDE SEQUENCE [LARGE SCALE GENOMIC DNA]</scope>
    <source>
        <strain evidence="6 7">RRHST34</strain>
    </source>
</reference>
<dbReference type="Proteomes" id="UP000759103">
    <property type="component" value="Unassembled WGS sequence"/>
</dbReference>
<proteinExistence type="inferred from homology"/>
<dbReference type="SUPFAM" id="SSF56601">
    <property type="entry name" value="beta-lactamase/transpeptidase-like"/>
    <property type="match status" value="1"/>
</dbReference>
<keyword evidence="7" id="KW-1185">Reference proteome</keyword>
<protein>
    <recommendedName>
        <fullName evidence="3">beta-lactamase</fullName>
        <ecNumber evidence="3">3.5.2.6</ecNumber>
    </recommendedName>
</protein>
<keyword evidence="6" id="KW-0378">Hydrolase</keyword>
<keyword evidence="4" id="KW-0732">Signal</keyword>
<comment type="caution">
    <text evidence="6">The sequence shown here is derived from an EMBL/GenBank/DDBJ whole genome shotgun (WGS) entry which is preliminary data.</text>
</comment>
<evidence type="ECO:0000313" key="7">
    <source>
        <dbReference type="Proteomes" id="UP000759103"/>
    </source>
</evidence>
<evidence type="ECO:0000313" key="6">
    <source>
        <dbReference type="EMBL" id="MBW6531292.1"/>
    </source>
</evidence>
<dbReference type="PANTHER" id="PTHR35333">
    <property type="entry name" value="BETA-LACTAMASE"/>
    <property type="match status" value="1"/>
</dbReference>
<name>A0ABS7BNW1_9SPHN</name>
<dbReference type="Gene3D" id="3.40.710.10">
    <property type="entry name" value="DD-peptidase/beta-lactamase superfamily"/>
    <property type="match status" value="1"/>
</dbReference>
<dbReference type="InterPro" id="IPR000871">
    <property type="entry name" value="Beta-lactam_class-A"/>
</dbReference>
<feature type="signal peptide" evidence="4">
    <location>
        <begin position="1"/>
        <end position="22"/>
    </location>
</feature>
<dbReference type="RefSeq" id="WP_219748696.1">
    <property type="nucleotide sequence ID" value="NZ_JAHXZN010000003.1"/>
</dbReference>
<feature type="domain" description="Beta-lactamase class A catalytic" evidence="5">
    <location>
        <begin position="52"/>
        <end position="310"/>
    </location>
</feature>
<comment type="catalytic activity">
    <reaction evidence="1">
        <text>a beta-lactam + H2O = a substituted beta-amino acid</text>
        <dbReference type="Rhea" id="RHEA:20401"/>
        <dbReference type="ChEBI" id="CHEBI:15377"/>
        <dbReference type="ChEBI" id="CHEBI:35627"/>
        <dbReference type="ChEBI" id="CHEBI:140347"/>
        <dbReference type="EC" id="3.5.2.6"/>
    </reaction>
</comment>
<evidence type="ECO:0000259" key="5">
    <source>
        <dbReference type="Pfam" id="PF13354"/>
    </source>
</evidence>
<dbReference type="InterPro" id="IPR045155">
    <property type="entry name" value="Beta-lactam_cat"/>
</dbReference>
<accession>A0ABS7BNW1</accession>
<dbReference type="InterPro" id="IPR012338">
    <property type="entry name" value="Beta-lactam/transpept-like"/>
</dbReference>
<evidence type="ECO:0000256" key="1">
    <source>
        <dbReference type="ARBA" id="ARBA00001526"/>
    </source>
</evidence>
<evidence type="ECO:0000256" key="3">
    <source>
        <dbReference type="ARBA" id="ARBA00012865"/>
    </source>
</evidence>
<dbReference type="EC" id="3.5.2.6" evidence="3"/>
<evidence type="ECO:0000256" key="4">
    <source>
        <dbReference type="SAM" id="SignalP"/>
    </source>
</evidence>
<dbReference type="Pfam" id="PF13354">
    <property type="entry name" value="Beta-lactamase2"/>
    <property type="match status" value="1"/>
</dbReference>
<gene>
    <name evidence="6" type="ORF">KZ820_11155</name>
</gene>
<comment type="similarity">
    <text evidence="2">Belongs to the class-A beta-lactamase family.</text>
</comment>
<dbReference type="EMBL" id="JAHXZN010000003">
    <property type="protein sequence ID" value="MBW6531292.1"/>
    <property type="molecule type" value="Genomic_DNA"/>
</dbReference>
<dbReference type="GO" id="GO:0016787">
    <property type="term" value="F:hydrolase activity"/>
    <property type="evidence" value="ECO:0007669"/>
    <property type="project" value="UniProtKB-KW"/>
</dbReference>
<feature type="chain" id="PRO_5047213157" description="beta-lactamase" evidence="4">
    <location>
        <begin position="23"/>
        <end position="337"/>
    </location>
</feature>
<evidence type="ECO:0000256" key="2">
    <source>
        <dbReference type="ARBA" id="ARBA00009009"/>
    </source>
</evidence>
<sequence length="337" mass="35867">MLPRRLIAPLLAALALAEPAAARDRGAVRPQPPARLLNAVEALGQRFPGAVGISVRDVDRGWTVSWQGGTRRPQQSVSKLWVALATFDAIDRGTLSLRKTVTVRRADLTLFHQPIRARVGAGGLRITIAGLLDCALTRSDNTCNDVLLRQVGGPAAVRRTLTRKGITGVTFGPGERLLQARTAGLTWRDSWAGGDGFLRARARLSLAARRRALDRYVASPPDGASADGVTLGLARLAQGRLLSKASTARMLALMRASRTGPLRLRAGLGRGWTLAHKTGTGQELAGTATGTNDVGLLTAPDGHRYAVAVLIARTRAPLRARLRLMGDVTRAVVRAHG</sequence>
<organism evidence="6 7">
    <name type="scientific">Sphingomonas citri</name>
    <dbReference type="NCBI Taxonomy" id="2862499"/>
    <lineage>
        <taxon>Bacteria</taxon>
        <taxon>Pseudomonadati</taxon>
        <taxon>Pseudomonadota</taxon>
        <taxon>Alphaproteobacteria</taxon>
        <taxon>Sphingomonadales</taxon>
        <taxon>Sphingomonadaceae</taxon>
        <taxon>Sphingomonas</taxon>
    </lineage>
</organism>